<dbReference type="AlphaFoldDB" id="A0A9K3I2L1"/>
<dbReference type="EMBL" id="MNCJ02000324">
    <property type="protein sequence ID" value="KAF5788942.1"/>
    <property type="molecule type" value="Genomic_DNA"/>
</dbReference>
<dbReference type="Proteomes" id="UP000215914">
    <property type="component" value="Unassembled WGS sequence"/>
</dbReference>
<keyword evidence="2" id="KW-1185">Reference proteome</keyword>
<reference evidence="1" key="1">
    <citation type="journal article" date="2017" name="Nature">
        <title>The sunflower genome provides insights into oil metabolism, flowering and Asterid evolution.</title>
        <authorList>
            <person name="Badouin H."/>
            <person name="Gouzy J."/>
            <person name="Grassa C.J."/>
            <person name="Murat F."/>
            <person name="Staton S.E."/>
            <person name="Cottret L."/>
            <person name="Lelandais-Briere C."/>
            <person name="Owens G.L."/>
            <person name="Carrere S."/>
            <person name="Mayjonade B."/>
            <person name="Legrand L."/>
            <person name="Gill N."/>
            <person name="Kane N.C."/>
            <person name="Bowers J.E."/>
            <person name="Hubner S."/>
            <person name="Bellec A."/>
            <person name="Berard A."/>
            <person name="Berges H."/>
            <person name="Blanchet N."/>
            <person name="Boniface M.C."/>
            <person name="Brunel D."/>
            <person name="Catrice O."/>
            <person name="Chaidir N."/>
            <person name="Claudel C."/>
            <person name="Donnadieu C."/>
            <person name="Faraut T."/>
            <person name="Fievet G."/>
            <person name="Helmstetter N."/>
            <person name="King M."/>
            <person name="Knapp S.J."/>
            <person name="Lai Z."/>
            <person name="Le Paslier M.C."/>
            <person name="Lippi Y."/>
            <person name="Lorenzon L."/>
            <person name="Mandel J.R."/>
            <person name="Marage G."/>
            <person name="Marchand G."/>
            <person name="Marquand E."/>
            <person name="Bret-Mestries E."/>
            <person name="Morien E."/>
            <person name="Nambeesan S."/>
            <person name="Nguyen T."/>
            <person name="Pegot-Espagnet P."/>
            <person name="Pouilly N."/>
            <person name="Raftis F."/>
            <person name="Sallet E."/>
            <person name="Schiex T."/>
            <person name="Thomas J."/>
            <person name="Vandecasteele C."/>
            <person name="Vares D."/>
            <person name="Vear F."/>
            <person name="Vautrin S."/>
            <person name="Crespi M."/>
            <person name="Mangin B."/>
            <person name="Burke J.M."/>
            <person name="Salse J."/>
            <person name="Munos S."/>
            <person name="Vincourt P."/>
            <person name="Rieseberg L.H."/>
            <person name="Langlade N.B."/>
        </authorList>
    </citation>
    <scope>NUCLEOTIDE SEQUENCE</scope>
    <source>
        <tissue evidence="1">Leaves</tissue>
    </source>
</reference>
<evidence type="ECO:0000313" key="2">
    <source>
        <dbReference type="Proteomes" id="UP000215914"/>
    </source>
</evidence>
<organism evidence="1 2">
    <name type="scientific">Helianthus annuus</name>
    <name type="common">Common sunflower</name>
    <dbReference type="NCBI Taxonomy" id="4232"/>
    <lineage>
        <taxon>Eukaryota</taxon>
        <taxon>Viridiplantae</taxon>
        <taxon>Streptophyta</taxon>
        <taxon>Embryophyta</taxon>
        <taxon>Tracheophyta</taxon>
        <taxon>Spermatophyta</taxon>
        <taxon>Magnoliopsida</taxon>
        <taxon>eudicotyledons</taxon>
        <taxon>Gunneridae</taxon>
        <taxon>Pentapetalae</taxon>
        <taxon>asterids</taxon>
        <taxon>campanulids</taxon>
        <taxon>Asterales</taxon>
        <taxon>Asteraceae</taxon>
        <taxon>Asteroideae</taxon>
        <taxon>Heliantheae alliance</taxon>
        <taxon>Heliantheae</taxon>
        <taxon>Helianthus</taxon>
    </lineage>
</organism>
<accession>A0A9K3I2L1</accession>
<comment type="caution">
    <text evidence="1">The sequence shown here is derived from an EMBL/GenBank/DDBJ whole genome shotgun (WGS) entry which is preliminary data.</text>
</comment>
<reference evidence="1" key="2">
    <citation type="submission" date="2020-06" db="EMBL/GenBank/DDBJ databases">
        <title>Helianthus annuus Genome sequencing and assembly Release 2.</title>
        <authorList>
            <person name="Gouzy J."/>
            <person name="Langlade N."/>
            <person name="Munos S."/>
        </authorList>
    </citation>
    <scope>NUCLEOTIDE SEQUENCE</scope>
    <source>
        <tissue evidence="1">Leaves</tissue>
    </source>
</reference>
<name>A0A9K3I2L1_HELAN</name>
<evidence type="ECO:0000313" key="1">
    <source>
        <dbReference type="EMBL" id="KAF5788942.1"/>
    </source>
</evidence>
<gene>
    <name evidence="1" type="ORF">HanXRQr2_Chr09g0365061</name>
</gene>
<protein>
    <submittedName>
        <fullName evidence="1">Uncharacterized protein</fullName>
    </submittedName>
</protein>
<sequence>MHIKIFATRNHSYMVIVFCLLTGAILDGVEILSTTAYATTLSTRHSYIVGYIAYFVRRNAAGYILVCIE</sequence>
<proteinExistence type="predicted"/>
<dbReference type="Gramene" id="mRNA:HanXRQr2_Chr09g0365061">
    <property type="protein sequence ID" value="CDS:HanXRQr2_Chr09g0365061.1"/>
    <property type="gene ID" value="HanXRQr2_Chr09g0365061"/>
</dbReference>